<protein>
    <recommendedName>
        <fullName evidence="3">DUF1501 domain-containing protein</fullName>
    </recommendedName>
</protein>
<dbReference type="InterPro" id="IPR017850">
    <property type="entry name" value="Alkaline_phosphatase_core_sf"/>
</dbReference>
<dbReference type="Gene3D" id="3.40.720.10">
    <property type="entry name" value="Alkaline Phosphatase, subunit A"/>
    <property type="match status" value="1"/>
</dbReference>
<dbReference type="PROSITE" id="PS51318">
    <property type="entry name" value="TAT"/>
    <property type="match status" value="1"/>
</dbReference>
<evidence type="ECO:0008006" key="3">
    <source>
        <dbReference type="Google" id="ProtNLM"/>
    </source>
</evidence>
<dbReference type="RefSeq" id="WP_145274839.1">
    <property type="nucleotide sequence ID" value="NZ_CP036426.1"/>
</dbReference>
<dbReference type="SUPFAM" id="SSF53649">
    <property type="entry name" value="Alkaline phosphatase-like"/>
    <property type="match status" value="1"/>
</dbReference>
<accession>A0A518H8V3</accession>
<dbReference type="KEGG" id="tpla:ElP_52080"/>
<sequence length="401" mass="44754">MSLEPIPPRGGPADAVDRRTFLKAGAALGLGPIAQGRSGAEEVAGRPSYRGPNIVIVRFGGGVRRQETIASDETYSPFLKGVFAPRGVLFPKMEIADAPEVETSHGQGTLYLLTGRYDKYEDVTGRFLGARFEPRVPTLFEGLRKHYDVPAHRALIVNGEDRTDEEFYTFSNHHLFGVDYRSTVLSLYRYKLHVLRTDLAAGRYRGEEEAEKRQELAKLESVDHRARDAEPTSPELDAFWDKWADYYGRSGLVNPRGDRLLAELAVWAMRELQPSLMMVNFNDPDYVHWGVASHYTRGVSIVDEGLRRLWEEAERLPSYRENTVFVVVPDCGRDSNPFVAVPFQHHFNAHHIFAAVAGPGIDRSRVVDKAVDQAEVAATVAAIMGFPMPLAEGRALGEVFA</sequence>
<organism evidence="1 2">
    <name type="scientific">Tautonia plasticadhaerens</name>
    <dbReference type="NCBI Taxonomy" id="2527974"/>
    <lineage>
        <taxon>Bacteria</taxon>
        <taxon>Pseudomonadati</taxon>
        <taxon>Planctomycetota</taxon>
        <taxon>Planctomycetia</taxon>
        <taxon>Isosphaerales</taxon>
        <taxon>Isosphaeraceae</taxon>
        <taxon>Tautonia</taxon>
    </lineage>
</organism>
<keyword evidence="2" id="KW-1185">Reference proteome</keyword>
<gene>
    <name evidence="1" type="ORF">ElP_52080</name>
</gene>
<dbReference type="OrthoDB" id="9791578at2"/>
<dbReference type="EMBL" id="CP036426">
    <property type="protein sequence ID" value="QDV37273.1"/>
    <property type="molecule type" value="Genomic_DNA"/>
</dbReference>
<evidence type="ECO:0000313" key="1">
    <source>
        <dbReference type="EMBL" id="QDV37273.1"/>
    </source>
</evidence>
<dbReference type="Proteomes" id="UP000317835">
    <property type="component" value="Chromosome"/>
</dbReference>
<name>A0A518H8V3_9BACT</name>
<dbReference type="InterPro" id="IPR006311">
    <property type="entry name" value="TAT_signal"/>
</dbReference>
<dbReference type="AlphaFoldDB" id="A0A518H8V3"/>
<reference evidence="1 2" key="1">
    <citation type="submission" date="2019-02" db="EMBL/GenBank/DDBJ databases">
        <title>Deep-cultivation of Planctomycetes and their phenomic and genomic characterization uncovers novel biology.</title>
        <authorList>
            <person name="Wiegand S."/>
            <person name="Jogler M."/>
            <person name="Boedeker C."/>
            <person name="Pinto D."/>
            <person name="Vollmers J."/>
            <person name="Rivas-Marin E."/>
            <person name="Kohn T."/>
            <person name="Peeters S.H."/>
            <person name="Heuer A."/>
            <person name="Rast P."/>
            <person name="Oberbeckmann S."/>
            <person name="Bunk B."/>
            <person name="Jeske O."/>
            <person name="Meyerdierks A."/>
            <person name="Storesund J.E."/>
            <person name="Kallscheuer N."/>
            <person name="Luecker S."/>
            <person name="Lage O.M."/>
            <person name="Pohl T."/>
            <person name="Merkel B.J."/>
            <person name="Hornburger P."/>
            <person name="Mueller R.-W."/>
            <person name="Bruemmer F."/>
            <person name="Labrenz M."/>
            <person name="Spormann A.M."/>
            <person name="Op den Camp H."/>
            <person name="Overmann J."/>
            <person name="Amann R."/>
            <person name="Jetten M.S.M."/>
            <person name="Mascher T."/>
            <person name="Medema M.H."/>
            <person name="Devos D.P."/>
            <person name="Kaster A.-K."/>
            <person name="Ovreas L."/>
            <person name="Rohde M."/>
            <person name="Galperin M.Y."/>
            <person name="Jogler C."/>
        </authorList>
    </citation>
    <scope>NUCLEOTIDE SEQUENCE [LARGE SCALE GENOMIC DNA]</scope>
    <source>
        <strain evidence="1 2">ElP</strain>
    </source>
</reference>
<evidence type="ECO:0000313" key="2">
    <source>
        <dbReference type="Proteomes" id="UP000317835"/>
    </source>
</evidence>
<proteinExistence type="predicted"/>